<protein>
    <submittedName>
        <fullName evidence="3">DUF4101 domain-containing protein</fullName>
    </submittedName>
</protein>
<name>A0A6B1F6L3_9SYNE</name>
<comment type="caution">
    <text evidence="3">The sequence shown here is derived from an EMBL/GenBank/DDBJ whole genome shotgun (WGS) entry which is preliminary data.</text>
</comment>
<accession>A0A6B1F6L3</accession>
<organism evidence="3">
    <name type="scientific">Synechococcus sp. SB0676_bin_10</name>
    <dbReference type="NCBI Taxonomy" id="2604869"/>
    <lineage>
        <taxon>Bacteria</taxon>
        <taxon>Bacillati</taxon>
        <taxon>Cyanobacteriota</taxon>
        <taxon>Cyanophyceae</taxon>
        <taxon>Synechococcales</taxon>
        <taxon>Synechococcaceae</taxon>
        <taxon>Synechococcus</taxon>
    </lineage>
</organism>
<feature type="compositionally biased region" description="Low complexity" evidence="1">
    <location>
        <begin position="91"/>
        <end position="106"/>
    </location>
</feature>
<evidence type="ECO:0000259" key="2">
    <source>
        <dbReference type="Pfam" id="PF13355"/>
    </source>
</evidence>
<proteinExistence type="predicted"/>
<feature type="domain" description="Plastid division protein CDP1-like IMS" evidence="2">
    <location>
        <begin position="145"/>
        <end position="263"/>
    </location>
</feature>
<dbReference type="EMBL" id="VYDO01000172">
    <property type="protein sequence ID" value="MYG38389.1"/>
    <property type="molecule type" value="Genomic_DNA"/>
</dbReference>
<feature type="region of interest" description="Disordered" evidence="1">
    <location>
        <begin position="1"/>
        <end position="55"/>
    </location>
</feature>
<dbReference type="Pfam" id="PF13355">
    <property type="entry name" value="ARC6-like_IMS"/>
    <property type="match status" value="1"/>
</dbReference>
<feature type="region of interest" description="Disordered" evidence="1">
    <location>
        <begin position="87"/>
        <end position="115"/>
    </location>
</feature>
<dbReference type="InterPro" id="IPR025344">
    <property type="entry name" value="CDP1-like_IMS"/>
</dbReference>
<reference evidence="3" key="1">
    <citation type="submission" date="2019-09" db="EMBL/GenBank/DDBJ databases">
        <title>Characterisation of the sponge microbiome using genome-centric metagenomics.</title>
        <authorList>
            <person name="Engelberts J.P."/>
            <person name="Robbins S.J."/>
            <person name="De Goeij J.M."/>
            <person name="Aranda M."/>
            <person name="Bell S.C."/>
            <person name="Webster N.S."/>
        </authorList>
    </citation>
    <scope>NUCLEOTIDE SEQUENCE</scope>
    <source>
        <strain evidence="3">SB0676_bin_10</strain>
    </source>
</reference>
<evidence type="ECO:0000313" key="3">
    <source>
        <dbReference type="EMBL" id="MYG38389.1"/>
    </source>
</evidence>
<sequence>MPTPPANRRSAGSQSSGFSEVLPSPQCSDEFSSASMSAARGGTVVDSASSRPQRHRLGRPLPLAAKSVLVVGAAIVLLVLRPWSRLTTGRAPDSPQQTPSSPPDAAVSNNPPPALPPLARAPILFDHPRIQVAQEAETLDLVGVKTLLRAWLDVKSAVLDNSPGTQPRQETLAALTLLAAPGLVEDVLNQHQDLRERGEQLQVRSTLGNVSLLAHSPRQTSARVVVNYSESTRNTEGATTNSFGPTIIRNDYTFIRGQQGWQLLRFSPSPP</sequence>
<evidence type="ECO:0000256" key="1">
    <source>
        <dbReference type="SAM" id="MobiDB-lite"/>
    </source>
</evidence>
<gene>
    <name evidence="3" type="ORF">F4162_05240</name>
</gene>
<feature type="compositionally biased region" description="Polar residues" evidence="1">
    <location>
        <begin position="25"/>
        <end position="36"/>
    </location>
</feature>
<dbReference type="AlphaFoldDB" id="A0A6B1F6L3"/>